<gene>
    <name evidence="2" type="ORF">JXQ802_LOCUS23519</name>
    <name evidence="1" type="ORF">PYM288_LOCUS15991</name>
</gene>
<evidence type="ECO:0000313" key="1">
    <source>
        <dbReference type="EMBL" id="CAF1028199.1"/>
    </source>
</evidence>
<accession>A0A814V7K7</accession>
<name>A0A814V7K7_9BILA</name>
<dbReference type="Proteomes" id="UP000663870">
    <property type="component" value="Unassembled WGS sequence"/>
</dbReference>
<dbReference type="EMBL" id="CAJNOH010000399">
    <property type="protein sequence ID" value="CAF1028199.1"/>
    <property type="molecule type" value="Genomic_DNA"/>
</dbReference>
<keyword evidence="3" id="KW-1185">Reference proteome</keyword>
<dbReference type="EMBL" id="CAJNOL010000741">
    <property type="protein sequence ID" value="CAF1184219.1"/>
    <property type="molecule type" value="Genomic_DNA"/>
</dbReference>
<dbReference type="AlphaFoldDB" id="A0A814V7K7"/>
<reference evidence="2" key="1">
    <citation type="submission" date="2021-02" db="EMBL/GenBank/DDBJ databases">
        <authorList>
            <person name="Nowell W R."/>
        </authorList>
    </citation>
    <scope>NUCLEOTIDE SEQUENCE</scope>
</reference>
<evidence type="ECO:0000313" key="2">
    <source>
        <dbReference type="EMBL" id="CAF1184219.1"/>
    </source>
</evidence>
<dbReference type="Proteomes" id="UP000663854">
    <property type="component" value="Unassembled WGS sequence"/>
</dbReference>
<protein>
    <submittedName>
        <fullName evidence="2">Uncharacterized protein</fullName>
    </submittedName>
</protein>
<sequence length="609" mass="71731">MLNLHRYLKSINKYIKIKHRYLSISKFDLIESSRNIQELIKLKDNKSSTSKWLYDSLNKIHEEYPSSYVATSTKEIYQKNSSKLNSIYIEFENDRKKQIGYFKEDNQDKLIILLRYIRYLQVAFIYRLITFDINITLKESSNSIIYLTQYENNLDKNSLSLVCELSFFVYLLSSQYSLSNVKSLLSRTYIVNYLKNYLYKILCEKDSIELVNQLCLVLNSIVEIPSSSIIDLWSYELLKYIHYKKCCSLSIIEYLILIKHSSINKNSSEIISILNDYLIQVGIHQHNLNIICQLLILISSFNYSHELFIKNVIENIKINIKKSEDKINPLSDIKLCSRLIYYLCLTDPTNRFQSRPIIVELSKIINENLNKNNKFGQWIVQAQHGMMLSNIYNYQLLFSTVQHQIFPLLFRDLGVYTWSIPRQLFDIHHVLSIDRPLLKNSLLNSEMLPFARKISDEYRSSIRSNQKSYNQFLNELNQLFNNIYGEGTSKIIDTNINYPFILFDFLEINLPDNDELRSIGINTKQRIAILPILNSMLIKQQRSDGSLVRVLSAHTTMRYRIIEKNNYQIVLIFHGEYLRALRDNTIKTIFETNLALKTIPHLSNKDTSR</sequence>
<proteinExistence type="predicted"/>
<comment type="caution">
    <text evidence="2">The sequence shown here is derived from an EMBL/GenBank/DDBJ whole genome shotgun (WGS) entry which is preliminary data.</text>
</comment>
<organism evidence="2 3">
    <name type="scientific">Rotaria sordida</name>
    <dbReference type="NCBI Taxonomy" id="392033"/>
    <lineage>
        <taxon>Eukaryota</taxon>
        <taxon>Metazoa</taxon>
        <taxon>Spiralia</taxon>
        <taxon>Gnathifera</taxon>
        <taxon>Rotifera</taxon>
        <taxon>Eurotatoria</taxon>
        <taxon>Bdelloidea</taxon>
        <taxon>Philodinida</taxon>
        <taxon>Philodinidae</taxon>
        <taxon>Rotaria</taxon>
    </lineage>
</organism>
<evidence type="ECO:0000313" key="3">
    <source>
        <dbReference type="Proteomes" id="UP000663870"/>
    </source>
</evidence>